<accession>A0A9W4TVD0</accession>
<dbReference type="Gene3D" id="2.40.160.20">
    <property type="match status" value="1"/>
</dbReference>
<dbReference type="Pfam" id="PF11578">
    <property type="entry name" value="DUF3237"/>
    <property type="match status" value="1"/>
</dbReference>
<evidence type="ECO:0000313" key="2">
    <source>
        <dbReference type="Proteomes" id="UP001152885"/>
    </source>
</evidence>
<sequence length="179" mass="20525">MSILAKLPEIPSTKLIPVFTINLKLKHDPLNIYSSNESNNTLNLAIIETGEIKTVKNELGLQFELNEIFGTDDLLIKNSIETASLDCKLYGKTPKGNSVFIHYGGKVQLNEESVDIISEKKRDSDISKSYVTCNPTFKFDENLESEYKWIEKENFIGRGRFVRDENGSLYVQYYIYIIR</sequence>
<gene>
    <name evidence="1" type="ORF">CANVERA_P2091</name>
</gene>
<reference evidence="1" key="1">
    <citation type="submission" date="2022-12" db="EMBL/GenBank/DDBJ databases">
        <authorList>
            <person name="Brejova B."/>
        </authorList>
    </citation>
    <scope>NUCLEOTIDE SEQUENCE</scope>
</reference>
<keyword evidence="2" id="KW-1185">Reference proteome</keyword>
<name>A0A9W4TVD0_9ASCO</name>
<protein>
    <submittedName>
        <fullName evidence="1">Uncharacterized protein</fullName>
    </submittedName>
</protein>
<organism evidence="1 2">
    <name type="scientific">Candida verbasci</name>
    <dbReference type="NCBI Taxonomy" id="1227364"/>
    <lineage>
        <taxon>Eukaryota</taxon>
        <taxon>Fungi</taxon>
        <taxon>Dikarya</taxon>
        <taxon>Ascomycota</taxon>
        <taxon>Saccharomycotina</taxon>
        <taxon>Pichiomycetes</taxon>
        <taxon>Debaryomycetaceae</taxon>
        <taxon>Candida/Lodderomyces clade</taxon>
        <taxon>Candida</taxon>
    </lineage>
</organism>
<evidence type="ECO:0000313" key="1">
    <source>
        <dbReference type="EMBL" id="CAI5757577.1"/>
    </source>
</evidence>
<comment type="caution">
    <text evidence="1">The sequence shown here is derived from an EMBL/GenBank/DDBJ whole genome shotgun (WGS) entry which is preliminary data.</text>
</comment>
<dbReference type="EMBL" id="CANTUO010000002">
    <property type="protein sequence ID" value="CAI5757577.1"/>
    <property type="molecule type" value="Genomic_DNA"/>
</dbReference>
<dbReference type="OrthoDB" id="2544694at2759"/>
<dbReference type="Proteomes" id="UP001152885">
    <property type="component" value="Unassembled WGS sequence"/>
</dbReference>
<proteinExistence type="predicted"/>
<dbReference type="AlphaFoldDB" id="A0A9W4TVD0"/>